<protein>
    <submittedName>
        <fullName evidence="2">Uncharacterized protein</fullName>
    </submittedName>
</protein>
<proteinExistence type="predicted"/>
<dbReference type="AlphaFoldDB" id="A0AAV7UJ51"/>
<comment type="caution">
    <text evidence="2">The sequence shown here is derived from an EMBL/GenBank/DDBJ whole genome shotgun (WGS) entry which is preliminary data.</text>
</comment>
<feature type="region of interest" description="Disordered" evidence="1">
    <location>
        <begin position="1"/>
        <end position="37"/>
    </location>
</feature>
<dbReference type="Proteomes" id="UP001066276">
    <property type="component" value="Chromosome 3_1"/>
</dbReference>
<keyword evidence="3" id="KW-1185">Reference proteome</keyword>
<dbReference type="Gene3D" id="1.20.5.340">
    <property type="match status" value="1"/>
</dbReference>
<organism evidence="2 3">
    <name type="scientific">Pleurodeles waltl</name>
    <name type="common">Iberian ribbed newt</name>
    <dbReference type="NCBI Taxonomy" id="8319"/>
    <lineage>
        <taxon>Eukaryota</taxon>
        <taxon>Metazoa</taxon>
        <taxon>Chordata</taxon>
        <taxon>Craniata</taxon>
        <taxon>Vertebrata</taxon>
        <taxon>Euteleostomi</taxon>
        <taxon>Amphibia</taxon>
        <taxon>Batrachia</taxon>
        <taxon>Caudata</taxon>
        <taxon>Salamandroidea</taxon>
        <taxon>Salamandridae</taxon>
        <taxon>Pleurodelinae</taxon>
        <taxon>Pleurodeles</taxon>
    </lineage>
</organism>
<accession>A0AAV7UJ51</accession>
<name>A0AAV7UJ51_PLEWA</name>
<evidence type="ECO:0000313" key="2">
    <source>
        <dbReference type="EMBL" id="KAJ1188788.1"/>
    </source>
</evidence>
<evidence type="ECO:0000313" key="3">
    <source>
        <dbReference type="Proteomes" id="UP001066276"/>
    </source>
</evidence>
<reference evidence="2" key="1">
    <citation type="journal article" date="2022" name="bioRxiv">
        <title>Sequencing and chromosome-scale assembly of the giantPleurodeles waltlgenome.</title>
        <authorList>
            <person name="Brown T."/>
            <person name="Elewa A."/>
            <person name="Iarovenko S."/>
            <person name="Subramanian E."/>
            <person name="Araus A.J."/>
            <person name="Petzold A."/>
            <person name="Susuki M."/>
            <person name="Suzuki K.-i.T."/>
            <person name="Hayashi T."/>
            <person name="Toyoda A."/>
            <person name="Oliveira C."/>
            <person name="Osipova E."/>
            <person name="Leigh N.D."/>
            <person name="Simon A."/>
            <person name="Yun M.H."/>
        </authorList>
    </citation>
    <scope>NUCLEOTIDE SEQUENCE</scope>
    <source>
        <strain evidence="2">20211129_DDA</strain>
        <tissue evidence="2">Liver</tissue>
    </source>
</reference>
<dbReference type="EMBL" id="JANPWB010000005">
    <property type="protein sequence ID" value="KAJ1188788.1"/>
    <property type="molecule type" value="Genomic_DNA"/>
</dbReference>
<sequence length="208" mass="22704">MPRGKPTGKATGKPAQQLIFSEALHQQKHPPTEDPPPLPCANMADDMQGATMDRILQEISAVGRKLKGMDNAMVVLTAEMRSMRLDIASFQSQISGLDQRVATVETQVASWTDRDLELSHLRSKLTDLEDRSRRNNVRLLGFPEAVEKQLLSAKEGLGGPYRDDPLSAGSVNPILKATRAAWRRPTAYLGSTLFSIPKQPCGVTADSG</sequence>
<gene>
    <name evidence="2" type="ORF">NDU88_005545</name>
</gene>
<evidence type="ECO:0000256" key="1">
    <source>
        <dbReference type="SAM" id="MobiDB-lite"/>
    </source>
</evidence>